<dbReference type="OrthoDB" id="40198at10239"/>
<dbReference type="RefSeq" id="YP_002003422.1">
    <property type="nucleotide sequence ID" value="NC_011039.1"/>
</dbReference>
<dbReference type="KEGG" id="vg:6450071"/>
<reference evidence="2 3" key="1">
    <citation type="submission" date="2008-05" db="EMBL/GenBank/DDBJ databases">
        <authorList>
            <person name="Weber R.J."/>
            <person name="Jacobs-Sera D."/>
            <person name="Houtz J."/>
            <person name="Hendrix R.W."/>
            <person name="Hatfull G.H."/>
        </authorList>
    </citation>
    <scope>NUCLEOTIDE SEQUENCE [LARGE SCALE GENOMIC DNA]</scope>
</reference>
<dbReference type="Proteomes" id="UP000000621">
    <property type="component" value="Segment"/>
</dbReference>
<name>B3VM91_9CAUD</name>
<organism evidence="2 3">
    <name type="scientific">Mycobacterium phage Predator</name>
    <dbReference type="NCBI Taxonomy" id="543153"/>
    <lineage>
        <taxon>Viruses</taxon>
        <taxon>Duplodnaviria</taxon>
        <taxon>Heunggongvirae</taxon>
        <taxon>Uroviricota</taxon>
        <taxon>Caudoviricetes</taxon>
        <taxon>Predatorvirus</taxon>
        <taxon>Predatorvirus predator</taxon>
    </lineage>
</organism>
<dbReference type="EMBL" id="EU770222">
    <property type="protein sequence ID" value="ACF05161.1"/>
    <property type="molecule type" value="Genomic_DNA"/>
</dbReference>
<gene>
    <name evidence="2" type="ORF">PREDATOR_64</name>
</gene>
<evidence type="ECO:0000313" key="2">
    <source>
        <dbReference type="EMBL" id="ACF05161.1"/>
    </source>
</evidence>
<keyword evidence="3" id="KW-1185">Reference proteome</keyword>
<protein>
    <submittedName>
        <fullName evidence="2">Uncharacterized protein</fullName>
    </submittedName>
</protein>
<sequence>MSTLWISLASVSAFLVYAGSCLLTFRAFMVMRKETESVKNRVSALETHMLRFQQPEAIADDMEATADLIEARMAGRQAMPRPGSLPHARIAKRRDPRGKTGWNKGKS</sequence>
<accession>B3VM91</accession>
<proteinExistence type="predicted"/>
<evidence type="ECO:0000256" key="1">
    <source>
        <dbReference type="SAM" id="MobiDB-lite"/>
    </source>
</evidence>
<evidence type="ECO:0000313" key="3">
    <source>
        <dbReference type="Proteomes" id="UP000000621"/>
    </source>
</evidence>
<feature type="region of interest" description="Disordered" evidence="1">
    <location>
        <begin position="75"/>
        <end position="107"/>
    </location>
</feature>